<reference evidence="8" key="1">
    <citation type="journal article" date="2020" name="Stud. Mycol.">
        <title>101 Dothideomycetes genomes: a test case for predicting lifestyles and emergence of pathogens.</title>
        <authorList>
            <person name="Haridas S."/>
            <person name="Albert R."/>
            <person name="Binder M."/>
            <person name="Bloem J."/>
            <person name="Labutti K."/>
            <person name="Salamov A."/>
            <person name="Andreopoulos B."/>
            <person name="Baker S."/>
            <person name="Barry K."/>
            <person name="Bills G."/>
            <person name="Bluhm B."/>
            <person name="Cannon C."/>
            <person name="Castanera R."/>
            <person name="Culley D."/>
            <person name="Daum C."/>
            <person name="Ezra D."/>
            <person name="Gonzalez J."/>
            <person name="Henrissat B."/>
            <person name="Kuo A."/>
            <person name="Liang C."/>
            <person name="Lipzen A."/>
            <person name="Lutzoni F."/>
            <person name="Magnuson J."/>
            <person name="Mondo S."/>
            <person name="Nolan M."/>
            <person name="Ohm R."/>
            <person name="Pangilinan J."/>
            <person name="Park H.-J."/>
            <person name="Ramirez L."/>
            <person name="Alfaro M."/>
            <person name="Sun H."/>
            <person name="Tritt A."/>
            <person name="Yoshinaga Y."/>
            <person name="Zwiers L.-H."/>
            <person name="Turgeon B."/>
            <person name="Goodwin S."/>
            <person name="Spatafora J."/>
            <person name="Crous P."/>
            <person name="Grigoriev I."/>
        </authorList>
    </citation>
    <scope>NUCLEOTIDE SEQUENCE</scope>
    <source>
        <strain evidence="8">CBS 480.64</strain>
    </source>
</reference>
<protein>
    <submittedName>
        <fullName evidence="8">Acid protease</fullName>
    </submittedName>
</protein>
<evidence type="ECO:0000313" key="8">
    <source>
        <dbReference type="EMBL" id="KAF2860997.1"/>
    </source>
</evidence>
<dbReference type="PROSITE" id="PS00141">
    <property type="entry name" value="ASP_PROTEASE"/>
    <property type="match status" value="2"/>
</dbReference>
<dbReference type="CDD" id="cd05471">
    <property type="entry name" value="pepsin_like"/>
    <property type="match status" value="1"/>
</dbReference>
<dbReference type="OrthoDB" id="15189at2759"/>
<feature type="signal peptide" evidence="6">
    <location>
        <begin position="1"/>
        <end position="15"/>
    </location>
</feature>
<feature type="domain" description="Peptidase A1" evidence="7">
    <location>
        <begin position="88"/>
        <end position="423"/>
    </location>
</feature>
<dbReference type="PROSITE" id="PS51767">
    <property type="entry name" value="PEPTIDASE_A1"/>
    <property type="match status" value="1"/>
</dbReference>
<keyword evidence="5" id="KW-0378">Hydrolase</keyword>
<feature type="active site" evidence="3">
    <location>
        <position position="317"/>
    </location>
</feature>
<dbReference type="EMBL" id="MU005976">
    <property type="protein sequence ID" value="KAF2860997.1"/>
    <property type="molecule type" value="Genomic_DNA"/>
</dbReference>
<keyword evidence="4" id="KW-1015">Disulfide bond</keyword>
<evidence type="ECO:0000256" key="1">
    <source>
        <dbReference type="ARBA" id="ARBA00007447"/>
    </source>
</evidence>
<dbReference type="AlphaFoldDB" id="A0A6A7C188"/>
<dbReference type="SUPFAM" id="SSF50630">
    <property type="entry name" value="Acid proteases"/>
    <property type="match status" value="1"/>
</dbReference>
<dbReference type="InterPro" id="IPR034164">
    <property type="entry name" value="Pepsin-like_dom"/>
</dbReference>
<evidence type="ECO:0000256" key="2">
    <source>
        <dbReference type="ARBA" id="ARBA00022750"/>
    </source>
</evidence>
<evidence type="ECO:0000256" key="4">
    <source>
        <dbReference type="PIRSR" id="PIRSR601461-2"/>
    </source>
</evidence>
<organism evidence="8 9">
    <name type="scientific">Piedraia hortae CBS 480.64</name>
    <dbReference type="NCBI Taxonomy" id="1314780"/>
    <lineage>
        <taxon>Eukaryota</taxon>
        <taxon>Fungi</taxon>
        <taxon>Dikarya</taxon>
        <taxon>Ascomycota</taxon>
        <taxon>Pezizomycotina</taxon>
        <taxon>Dothideomycetes</taxon>
        <taxon>Dothideomycetidae</taxon>
        <taxon>Capnodiales</taxon>
        <taxon>Piedraiaceae</taxon>
        <taxon>Piedraia</taxon>
    </lineage>
</organism>
<dbReference type="PANTHER" id="PTHR47966">
    <property type="entry name" value="BETA-SITE APP-CLEAVING ENZYME, ISOFORM A-RELATED"/>
    <property type="match status" value="1"/>
</dbReference>
<dbReference type="InterPro" id="IPR001461">
    <property type="entry name" value="Aspartic_peptidase_A1"/>
</dbReference>
<dbReference type="GO" id="GO:0004190">
    <property type="term" value="F:aspartic-type endopeptidase activity"/>
    <property type="evidence" value="ECO:0007669"/>
    <property type="project" value="UniProtKB-KW"/>
</dbReference>
<keyword evidence="5 8" id="KW-0645">Protease</keyword>
<keyword evidence="9" id="KW-1185">Reference proteome</keyword>
<comment type="similarity">
    <text evidence="1 5">Belongs to the peptidase A1 family.</text>
</comment>
<evidence type="ECO:0000256" key="3">
    <source>
        <dbReference type="PIRSR" id="PIRSR601461-1"/>
    </source>
</evidence>
<feature type="disulfide bond" evidence="4">
    <location>
        <begin position="353"/>
        <end position="388"/>
    </location>
</feature>
<evidence type="ECO:0000259" key="7">
    <source>
        <dbReference type="PROSITE" id="PS51767"/>
    </source>
</evidence>
<proteinExistence type="inferred from homology"/>
<dbReference type="Proteomes" id="UP000799421">
    <property type="component" value="Unassembled WGS sequence"/>
</dbReference>
<name>A0A6A7C188_9PEZI</name>
<accession>A0A6A7C188</accession>
<sequence length="426" mass="45709">MLFHQIILFISLAAANPLPAKQHFNSKFGTIRTLSSTNCPLTELVHTTKHIPLQSTKQSSHASRALQTIFRPTNGTAPLVATAENSGYSTILNFGGKDYSVIFDTGSSDLWLASSSLKCIGRFHDSLPLSSCNFGPLGPATFTGGQIPNENFNVSYGDGEFVTGVMGREDICLGGVHVANQTAALVTTAFWQGDSSTSGLLGFAYPSLTSAFSGSDPTHDLRGKNNISYTNFIFTAAGRGLIPPLFSLALDSEGGALSLGGLPPGVSHGNFSTTDLKIYNLFNLPRPENTYTYYTVDVGDVSTDDAHAGRDFPAIVDSGTTLSYFSAEVARNVARAFEGSVFDALTAMWYVPCNASQPSVTVKLGKGRFGFKEEDLVLQNSRNRFDMCVLGIQEMDGVHILGDTFLRGVVAVFDIGANKMRFAQRK</sequence>
<evidence type="ECO:0000256" key="5">
    <source>
        <dbReference type="RuleBase" id="RU000454"/>
    </source>
</evidence>
<gene>
    <name evidence="8" type="ORF">K470DRAFT_56718</name>
</gene>
<dbReference type="GO" id="GO:0006508">
    <property type="term" value="P:proteolysis"/>
    <property type="evidence" value="ECO:0007669"/>
    <property type="project" value="UniProtKB-KW"/>
</dbReference>
<feature type="chain" id="PRO_5025694049" evidence="6">
    <location>
        <begin position="16"/>
        <end position="426"/>
    </location>
</feature>
<evidence type="ECO:0000313" key="9">
    <source>
        <dbReference type="Proteomes" id="UP000799421"/>
    </source>
</evidence>
<dbReference type="PANTHER" id="PTHR47966:SF47">
    <property type="entry name" value="ENDOPEPTIDASE, PUTATIVE (AFU_ORTHOLOGUE AFUA_3G01220)-RELATED"/>
    <property type="match status" value="1"/>
</dbReference>
<dbReference type="InterPro" id="IPR001969">
    <property type="entry name" value="Aspartic_peptidase_AS"/>
</dbReference>
<evidence type="ECO:0000256" key="6">
    <source>
        <dbReference type="SAM" id="SignalP"/>
    </source>
</evidence>
<keyword evidence="2 5" id="KW-0064">Aspartyl protease</keyword>
<dbReference type="GO" id="GO:0000324">
    <property type="term" value="C:fungal-type vacuole"/>
    <property type="evidence" value="ECO:0007669"/>
    <property type="project" value="TreeGrafter"/>
</dbReference>
<dbReference type="InterPro" id="IPR033121">
    <property type="entry name" value="PEPTIDASE_A1"/>
</dbReference>
<dbReference type="PRINTS" id="PR00792">
    <property type="entry name" value="PEPSIN"/>
</dbReference>
<dbReference type="Pfam" id="PF00026">
    <property type="entry name" value="Asp"/>
    <property type="match status" value="1"/>
</dbReference>
<keyword evidence="6" id="KW-0732">Signal</keyword>
<dbReference type="Gene3D" id="2.40.70.10">
    <property type="entry name" value="Acid Proteases"/>
    <property type="match status" value="2"/>
</dbReference>
<feature type="active site" evidence="3">
    <location>
        <position position="104"/>
    </location>
</feature>
<dbReference type="InterPro" id="IPR021109">
    <property type="entry name" value="Peptidase_aspartic_dom_sf"/>
</dbReference>